<dbReference type="InterPro" id="IPR010985">
    <property type="entry name" value="Ribbon_hlx_hlx"/>
</dbReference>
<sequence length="94" mass="10493">MSTTTIRLSDELKARVARAAEAAGTTSHNFILEAIAEKASQAEQRAVFHAVADQRYEQFLESGEAIPWEEARSWLKQRLAGKRVKRPLGRKQAG</sequence>
<dbReference type="SUPFAM" id="SSF47598">
    <property type="entry name" value="Ribbon-helix-helix"/>
    <property type="match status" value="1"/>
</dbReference>
<protein>
    <submittedName>
        <fullName evidence="3">DUF1778 domain-containing protein</fullName>
    </submittedName>
</protein>
<organism evidence="3">
    <name type="scientific">Coralloluteibacterium stylophorae</name>
    <dbReference type="NCBI Taxonomy" id="1776034"/>
    <lineage>
        <taxon>Bacteria</taxon>
        <taxon>Pseudomonadati</taxon>
        <taxon>Pseudomonadota</taxon>
        <taxon>Gammaproteobacteria</taxon>
        <taxon>Lysobacterales</taxon>
        <taxon>Lysobacteraceae</taxon>
        <taxon>Coralloluteibacterium</taxon>
    </lineage>
</organism>
<evidence type="ECO:0000256" key="1">
    <source>
        <dbReference type="ARBA" id="ARBA00022649"/>
    </source>
</evidence>
<dbReference type="Pfam" id="PF08681">
    <property type="entry name" value="TacA1"/>
    <property type="match status" value="1"/>
</dbReference>
<keyword evidence="5" id="KW-1185">Reference proteome</keyword>
<evidence type="ECO:0000313" key="3">
    <source>
        <dbReference type="EMBL" id="MBR0563413.1"/>
    </source>
</evidence>
<name>A0A8J7VWX1_9GAMM</name>
<dbReference type="RefSeq" id="WP_211927323.1">
    <property type="nucleotide sequence ID" value="NZ_JAGQFT020000001.1"/>
</dbReference>
<reference evidence="3" key="2">
    <citation type="submission" date="2021-04" db="EMBL/GenBank/DDBJ databases">
        <authorList>
            <person name="Karlyshev A.V."/>
        </authorList>
    </citation>
    <scope>NUCLEOTIDE SEQUENCE</scope>
    <source>
        <strain evidence="3">LMG 29479</strain>
    </source>
</reference>
<dbReference type="EMBL" id="JAGQFT020000001">
    <property type="protein sequence ID" value="MBS7455725.1"/>
    <property type="molecule type" value="Genomic_DNA"/>
</dbReference>
<accession>A0A8J7VWX1</accession>
<proteinExistence type="inferred from homology"/>
<gene>
    <name evidence="4" type="ORF">KB893_001060</name>
    <name evidence="3" type="ORF">KB893_12945</name>
</gene>
<comment type="similarity">
    <text evidence="2">Belongs to the TacA antitoxin family.</text>
</comment>
<keyword evidence="1" id="KW-1277">Toxin-antitoxin system</keyword>
<dbReference type="Gene3D" id="1.20.5.780">
    <property type="entry name" value="Single helix bin"/>
    <property type="match status" value="1"/>
</dbReference>
<dbReference type="GO" id="GO:0006355">
    <property type="term" value="P:regulation of DNA-templated transcription"/>
    <property type="evidence" value="ECO:0007669"/>
    <property type="project" value="InterPro"/>
</dbReference>
<reference evidence="4 5" key="1">
    <citation type="journal article" date="2021" name="Microbiol. Resour. Announc.">
        <title>Draft Genome Sequence of Coralloluteibacterium stylophorae LMG 29479T.</title>
        <authorList>
            <person name="Karlyshev A.V."/>
            <person name="Kudryashova E.B."/>
            <person name="Ariskina E.V."/>
            <person name="Conroy A.P."/>
            <person name="Abidueva E.Y."/>
        </authorList>
    </citation>
    <scope>NUCLEOTIDE SEQUENCE [LARGE SCALE GENOMIC DNA]</scope>
    <source>
        <strain evidence="4 5">LMG 29479</strain>
    </source>
</reference>
<evidence type="ECO:0000313" key="5">
    <source>
        <dbReference type="Proteomes" id="UP000675747"/>
    </source>
</evidence>
<dbReference type="InterPro" id="IPR014795">
    <property type="entry name" value="TacA_1-like"/>
</dbReference>
<comment type="caution">
    <text evidence="3">The sequence shown here is derived from an EMBL/GenBank/DDBJ whole genome shotgun (WGS) entry which is preliminary data.</text>
</comment>
<evidence type="ECO:0000313" key="4">
    <source>
        <dbReference type="EMBL" id="MBS7455725.1"/>
    </source>
</evidence>
<dbReference type="AlphaFoldDB" id="A0A8J7VWX1"/>
<dbReference type="Proteomes" id="UP000675747">
    <property type="component" value="Unassembled WGS sequence"/>
</dbReference>
<evidence type="ECO:0000256" key="2">
    <source>
        <dbReference type="ARBA" id="ARBA00049988"/>
    </source>
</evidence>
<dbReference type="EMBL" id="JAGQFT010000129">
    <property type="protein sequence ID" value="MBR0563413.1"/>
    <property type="molecule type" value="Genomic_DNA"/>
</dbReference>